<accession>A0ABU8ENX7</accession>
<comment type="caution">
    <text evidence="2">The sequence shown here is derived from an EMBL/GenBank/DDBJ whole genome shotgun (WGS) entry which is preliminary data.</text>
</comment>
<evidence type="ECO:0000313" key="2">
    <source>
        <dbReference type="EMBL" id="MEI4548485.1"/>
    </source>
</evidence>
<dbReference type="InterPro" id="IPR029044">
    <property type="entry name" value="Nucleotide-diphossugar_trans"/>
</dbReference>
<protein>
    <submittedName>
        <fullName evidence="2">Glycosyltransferase family 2 protein</fullName>
    </submittedName>
</protein>
<feature type="domain" description="Glycosyltransferase 2-like" evidence="1">
    <location>
        <begin position="3"/>
        <end position="125"/>
    </location>
</feature>
<dbReference type="EMBL" id="JBAWKS010000001">
    <property type="protein sequence ID" value="MEI4548485.1"/>
    <property type="molecule type" value="Genomic_DNA"/>
</dbReference>
<dbReference type="InterPro" id="IPR001173">
    <property type="entry name" value="Glyco_trans_2-like"/>
</dbReference>
<proteinExistence type="predicted"/>
<dbReference type="PANTHER" id="PTHR48090:SF7">
    <property type="entry name" value="RFBJ PROTEIN"/>
    <property type="match status" value="1"/>
</dbReference>
<dbReference type="RefSeq" id="WP_336434433.1">
    <property type="nucleotide sequence ID" value="NZ_JBAWKS010000001.1"/>
</dbReference>
<dbReference type="PANTHER" id="PTHR48090">
    <property type="entry name" value="UNDECAPRENYL-PHOSPHATE 4-DEOXY-4-FORMAMIDO-L-ARABINOSE TRANSFERASE-RELATED"/>
    <property type="match status" value="1"/>
</dbReference>
<dbReference type="InterPro" id="IPR050256">
    <property type="entry name" value="Glycosyltransferase_2"/>
</dbReference>
<sequence length="232" mass="25823">MLIVIPAHNEEATIEDVVLDLKSHGYNEILIVDDASTDATASIARSLGVKVMPLPYNIGAWKATQAGVRYANNRGFTHLVTFDADRQHLASQIGVLVDKQRSSSANLVIGSCPSRGSLARKVAWSLFRTLAGVKVEDLTSGFRLYDRRAIEVLSKEEASLLEYQDVGVLLLLKTFDISKAEVHVKMEKRQSGISRIFYSWWAVTYYMGYTTMLCLSKIAKKTHLIPTQVKDS</sequence>
<reference evidence="2 3" key="1">
    <citation type="submission" date="2023-12" db="EMBL/GenBank/DDBJ databases">
        <title>Friends and Foes: Symbiotic and Algicidal bacterial influence on Karenia brevis blooms.</title>
        <authorList>
            <person name="Fei C."/>
            <person name="Mohamed A.R."/>
            <person name="Booker A."/>
            <person name="Arshad M."/>
            <person name="Klass S."/>
            <person name="Ahn S."/>
            <person name="Gilbert P.M."/>
            <person name="Heil C.A."/>
            <person name="Martinez J.M."/>
            <person name="Amin S.A."/>
        </authorList>
    </citation>
    <scope>NUCLEOTIDE SEQUENCE [LARGE SCALE GENOMIC DNA]</scope>
    <source>
        <strain evidence="2 3">CE15</strain>
    </source>
</reference>
<evidence type="ECO:0000313" key="3">
    <source>
        <dbReference type="Proteomes" id="UP001382455"/>
    </source>
</evidence>
<gene>
    <name evidence="2" type="ORF">WAE96_02025</name>
</gene>
<evidence type="ECO:0000259" key="1">
    <source>
        <dbReference type="Pfam" id="PF00535"/>
    </source>
</evidence>
<dbReference type="CDD" id="cd04179">
    <property type="entry name" value="DPM_DPG-synthase_like"/>
    <property type="match status" value="1"/>
</dbReference>
<keyword evidence="3" id="KW-1185">Reference proteome</keyword>
<organism evidence="2 3">
    <name type="scientific">Pseudoalteromonas spongiae</name>
    <dbReference type="NCBI Taxonomy" id="298657"/>
    <lineage>
        <taxon>Bacteria</taxon>
        <taxon>Pseudomonadati</taxon>
        <taxon>Pseudomonadota</taxon>
        <taxon>Gammaproteobacteria</taxon>
        <taxon>Alteromonadales</taxon>
        <taxon>Pseudoalteromonadaceae</taxon>
        <taxon>Pseudoalteromonas</taxon>
    </lineage>
</organism>
<dbReference type="SUPFAM" id="SSF53448">
    <property type="entry name" value="Nucleotide-diphospho-sugar transferases"/>
    <property type="match status" value="1"/>
</dbReference>
<dbReference type="Pfam" id="PF00535">
    <property type="entry name" value="Glycos_transf_2"/>
    <property type="match status" value="1"/>
</dbReference>
<name>A0ABU8ENX7_9GAMM</name>
<dbReference type="Proteomes" id="UP001382455">
    <property type="component" value="Unassembled WGS sequence"/>
</dbReference>
<dbReference type="Gene3D" id="3.90.550.10">
    <property type="entry name" value="Spore Coat Polysaccharide Biosynthesis Protein SpsA, Chain A"/>
    <property type="match status" value="1"/>
</dbReference>